<name>A0A1J1HDX8_9DIPT</name>
<protein>
    <submittedName>
        <fullName evidence="2">CLUMA_CG000104, isoform A</fullName>
    </submittedName>
</protein>
<dbReference type="Proteomes" id="UP000183832">
    <property type="component" value="Unassembled WGS sequence"/>
</dbReference>
<evidence type="ECO:0000256" key="1">
    <source>
        <dbReference type="SAM" id="SignalP"/>
    </source>
</evidence>
<sequence>MKFIFFIVTLIIVLSVHVKCNPKPCLPRVICRTTPWGPRGGYLCNRYCIYQGSSSGNCEDGTCVCS</sequence>
<feature type="signal peptide" evidence="1">
    <location>
        <begin position="1"/>
        <end position="20"/>
    </location>
</feature>
<accession>A0A1J1HDX8</accession>
<organism evidence="2 3">
    <name type="scientific">Clunio marinus</name>
    <dbReference type="NCBI Taxonomy" id="568069"/>
    <lineage>
        <taxon>Eukaryota</taxon>
        <taxon>Metazoa</taxon>
        <taxon>Ecdysozoa</taxon>
        <taxon>Arthropoda</taxon>
        <taxon>Hexapoda</taxon>
        <taxon>Insecta</taxon>
        <taxon>Pterygota</taxon>
        <taxon>Neoptera</taxon>
        <taxon>Endopterygota</taxon>
        <taxon>Diptera</taxon>
        <taxon>Nematocera</taxon>
        <taxon>Chironomoidea</taxon>
        <taxon>Chironomidae</taxon>
        <taxon>Clunio</taxon>
    </lineage>
</organism>
<evidence type="ECO:0000313" key="3">
    <source>
        <dbReference type="Proteomes" id="UP000183832"/>
    </source>
</evidence>
<dbReference type="AlphaFoldDB" id="A0A1J1HDX8"/>
<keyword evidence="3" id="KW-1185">Reference proteome</keyword>
<keyword evidence="1" id="KW-0732">Signal</keyword>
<gene>
    <name evidence="2" type="ORF">CLUMA_CG000104</name>
</gene>
<reference evidence="2 3" key="1">
    <citation type="submission" date="2015-04" db="EMBL/GenBank/DDBJ databases">
        <authorList>
            <person name="Syromyatnikov M.Y."/>
            <person name="Popov V.N."/>
        </authorList>
    </citation>
    <scope>NUCLEOTIDE SEQUENCE [LARGE SCALE GENOMIC DNA]</scope>
</reference>
<feature type="chain" id="PRO_5012588433" evidence="1">
    <location>
        <begin position="21"/>
        <end position="66"/>
    </location>
</feature>
<proteinExistence type="predicted"/>
<dbReference type="EMBL" id="CVRI01000001">
    <property type="protein sequence ID" value="CRK86197.1"/>
    <property type="molecule type" value="Genomic_DNA"/>
</dbReference>
<evidence type="ECO:0000313" key="2">
    <source>
        <dbReference type="EMBL" id="CRK86197.1"/>
    </source>
</evidence>